<sequence length="106" mass="11152">MAFPRPQVSQSSQPSRQPSRKANPSPHLLSSSRLALGSPQHADAAAPPHPACPRFLGISAAQGRKGAAHPCHSGANRWKEAARIGGVSRQRRAHWRRAGDGPTAAG</sequence>
<dbReference type="Proteomes" id="UP000006591">
    <property type="component" value="Chromosome 11"/>
</dbReference>
<keyword evidence="3" id="KW-1185">Reference proteome</keyword>
<name>A0A0E0J4F0_ORYNI</name>
<dbReference type="EnsemblPlants" id="ONIVA11G20090.1">
    <property type="protein sequence ID" value="ONIVA11G20090.1"/>
    <property type="gene ID" value="ONIVA11G20090"/>
</dbReference>
<evidence type="ECO:0000313" key="2">
    <source>
        <dbReference type="EnsemblPlants" id="ONIVA11G20090.1"/>
    </source>
</evidence>
<dbReference type="Gramene" id="ONIVA11G20090.1">
    <property type="protein sequence ID" value="ONIVA11G20090.1"/>
    <property type="gene ID" value="ONIVA11G20090"/>
</dbReference>
<evidence type="ECO:0000313" key="3">
    <source>
        <dbReference type="Proteomes" id="UP000006591"/>
    </source>
</evidence>
<dbReference type="HOGENOM" id="CLU_2227492_0_0_1"/>
<proteinExistence type="predicted"/>
<organism evidence="2">
    <name type="scientific">Oryza nivara</name>
    <name type="common">Indian wild rice</name>
    <name type="synonym">Oryza sativa f. spontanea</name>
    <dbReference type="NCBI Taxonomy" id="4536"/>
    <lineage>
        <taxon>Eukaryota</taxon>
        <taxon>Viridiplantae</taxon>
        <taxon>Streptophyta</taxon>
        <taxon>Embryophyta</taxon>
        <taxon>Tracheophyta</taxon>
        <taxon>Spermatophyta</taxon>
        <taxon>Magnoliopsida</taxon>
        <taxon>Liliopsida</taxon>
        <taxon>Poales</taxon>
        <taxon>Poaceae</taxon>
        <taxon>BOP clade</taxon>
        <taxon>Oryzoideae</taxon>
        <taxon>Oryzeae</taxon>
        <taxon>Oryzinae</taxon>
        <taxon>Oryza</taxon>
    </lineage>
</organism>
<feature type="region of interest" description="Disordered" evidence="1">
    <location>
        <begin position="1"/>
        <end position="51"/>
    </location>
</feature>
<accession>A0A0E0J4F0</accession>
<reference evidence="2" key="2">
    <citation type="submission" date="2018-04" db="EMBL/GenBank/DDBJ databases">
        <title>OnivRS2 (Oryza nivara Reference Sequence Version 2).</title>
        <authorList>
            <person name="Zhang J."/>
            <person name="Kudrna D."/>
            <person name="Lee S."/>
            <person name="Talag J."/>
            <person name="Rajasekar S."/>
            <person name="Welchert J."/>
            <person name="Hsing Y.-I."/>
            <person name="Wing R.A."/>
        </authorList>
    </citation>
    <scope>NUCLEOTIDE SEQUENCE [LARGE SCALE GENOMIC DNA]</scope>
    <source>
        <strain evidence="2">SL10</strain>
    </source>
</reference>
<feature type="compositionally biased region" description="Low complexity" evidence="1">
    <location>
        <begin position="1"/>
        <end position="17"/>
    </location>
</feature>
<feature type="region of interest" description="Disordered" evidence="1">
    <location>
        <begin position="85"/>
        <end position="106"/>
    </location>
</feature>
<protein>
    <submittedName>
        <fullName evidence="2">Uncharacterized protein</fullName>
    </submittedName>
</protein>
<dbReference type="AlphaFoldDB" id="A0A0E0J4F0"/>
<evidence type="ECO:0000256" key="1">
    <source>
        <dbReference type="SAM" id="MobiDB-lite"/>
    </source>
</evidence>
<reference evidence="2" key="1">
    <citation type="submission" date="2015-04" db="UniProtKB">
        <authorList>
            <consortium name="EnsemblPlants"/>
        </authorList>
    </citation>
    <scope>IDENTIFICATION</scope>
    <source>
        <strain evidence="2">SL10</strain>
    </source>
</reference>